<name>A0ABT5VI46_9BACI</name>
<dbReference type="InterPro" id="IPR036291">
    <property type="entry name" value="NAD(P)-bd_dom_sf"/>
</dbReference>
<dbReference type="CDD" id="cd08241">
    <property type="entry name" value="QOR1"/>
    <property type="match status" value="1"/>
</dbReference>
<dbReference type="SUPFAM" id="SSF51735">
    <property type="entry name" value="NAD(P)-binding Rossmann-fold domains"/>
    <property type="match status" value="1"/>
</dbReference>
<evidence type="ECO:0000259" key="1">
    <source>
        <dbReference type="SMART" id="SM00829"/>
    </source>
</evidence>
<gene>
    <name evidence="2" type="ORF">N7Z68_17360</name>
</gene>
<dbReference type="InterPro" id="IPR013154">
    <property type="entry name" value="ADH-like_N"/>
</dbReference>
<sequence>MKAIQFHEYGKPDVLKVVDVPTPQVKQGHVLVQVKAAGVNFADTARRYGQYLEKTPLPYIPGGEVSGVITEVAPDVTDFKVGDRVVALTANGGYAEYISLHVSQLVQIPDQVDFNQAAAILGQGLSAYHILKTSGQMKKNETVLVHAAAGGVGTLAVQLAKIMGASHVIATASSTEKLELATSLGADTVINYTEEGWHKQVRSVTDGKGVDVVLEMVGGEIFKNSLKCLAINGRLVIYGRAGGQVTQFDPAILMQRNVSVVGFWLVHILNDTKLYKDSLKELLTYISEGQLKLIVGEALPLEQADKAHELIEGRKTIGKLVLNP</sequence>
<evidence type="ECO:0000313" key="3">
    <source>
        <dbReference type="Proteomes" id="UP001148125"/>
    </source>
</evidence>
<dbReference type="SUPFAM" id="SSF50129">
    <property type="entry name" value="GroES-like"/>
    <property type="match status" value="1"/>
</dbReference>
<organism evidence="2 3">
    <name type="scientific">Alkalihalobacterium chitinilyticum</name>
    <dbReference type="NCBI Taxonomy" id="2980103"/>
    <lineage>
        <taxon>Bacteria</taxon>
        <taxon>Bacillati</taxon>
        <taxon>Bacillota</taxon>
        <taxon>Bacilli</taxon>
        <taxon>Bacillales</taxon>
        <taxon>Bacillaceae</taxon>
        <taxon>Alkalihalobacterium</taxon>
    </lineage>
</organism>
<evidence type="ECO:0000313" key="2">
    <source>
        <dbReference type="EMBL" id="MDE5415133.1"/>
    </source>
</evidence>
<dbReference type="InterPro" id="IPR013149">
    <property type="entry name" value="ADH-like_C"/>
</dbReference>
<proteinExistence type="predicted"/>
<comment type="caution">
    <text evidence="2">The sequence shown here is derived from an EMBL/GenBank/DDBJ whole genome shotgun (WGS) entry which is preliminary data.</text>
</comment>
<dbReference type="RefSeq" id="WP_275119785.1">
    <property type="nucleotide sequence ID" value="NZ_JAOTPO010000013.1"/>
</dbReference>
<dbReference type="Pfam" id="PF00107">
    <property type="entry name" value="ADH_zinc_N"/>
    <property type="match status" value="1"/>
</dbReference>
<reference evidence="2" key="1">
    <citation type="submission" date="2024-05" db="EMBL/GenBank/DDBJ databases">
        <title>Alkalihalobacillus sp. strain MEB203 novel alkaliphilic bacterium from Lonar Lake, India.</title>
        <authorList>
            <person name="Joshi A."/>
            <person name="Thite S."/>
            <person name="Mengade P."/>
        </authorList>
    </citation>
    <scope>NUCLEOTIDE SEQUENCE</scope>
    <source>
        <strain evidence="2">MEB 203</strain>
    </source>
</reference>
<feature type="domain" description="Enoyl reductase (ER)" evidence="1">
    <location>
        <begin position="10"/>
        <end position="322"/>
    </location>
</feature>
<protein>
    <submittedName>
        <fullName evidence="2">NADPH:quinone oxidoreductase family protein</fullName>
    </submittedName>
</protein>
<accession>A0ABT5VI46</accession>
<dbReference type="PROSITE" id="PS01162">
    <property type="entry name" value="QOR_ZETA_CRYSTAL"/>
    <property type="match status" value="1"/>
</dbReference>
<keyword evidence="3" id="KW-1185">Reference proteome</keyword>
<dbReference type="InterPro" id="IPR011032">
    <property type="entry name" value="GroES-like_sf"/>
</dbReference>
<dbReference type="Proteomes" id="UP001148125">
    <property type="component" value="Unassembled WGS sequence"/>
</dbReference>
<dbReference type="Gene3D" id="3.90.180.10">
    <property type="entry name" value="Medium-chain alcohol dehydrogenases, catalytic domain"/>
    <property type="match status" value="1"/>
</dbReference>
<dbReference type="Gene3D" id="3.40.50.720">
    <property type="entry name" value="NAD(P)-binding Rossmann-like Domain"/>
    <property type="match status" value="1"/>
</dbReference>
<dbReference type="PANTHER" id="PTHR43677:SF4">
    <property type="entry name" value="QUINONE OXIDOREDUCTASE-LIKE PROTEIN 2"/>
    <property type="match status" value="1"/>
</dbReference>
<dbReference type="EMBL" id="JAOTPO010000013">
    <property type="protein sequence ID" value="MDE5415133.1"/>
    <property type="molecule type" value="Genomic_DNA"/>
</dbReference>
<dbReference type="PANTHER" id="PTHR43677">
    <property type="entry name" value="SHORT-CHAIN DEHYDROGENASE/REDUCTASE"/>
    <property type="match status" value="1"/>
</dbReference>
<dbReference type="Pfam" id="PF08240">
    <property type="entry name" value="ADH_N"/>
    <property type="match status" value="1"/>
</dbReference>
<dbReference type="InterPro" id="IPR020843">
    <property type="entry name" value="ER"/>
</dbReference>
<dbReference type="InterPro" id="IPR051397">
    <property type="entry name" value="Zn-ADH-like_protein"/>
</dbReference>
<dbReference type="InterPro" id="IPR002364">
    <property type="entry name" value="Quin_OxRdtase/zeta-crystal_CS"/>
</dbReference>
<dbReference type="SMART" id="SM00829">
    <property type="entry name" value="PKS_ER"/>
    <property type="match status" value="1"/>
</dbReference>